<protein>
    <submittedName>
        <fullName evidence="2">Copper chaperone</fullName>
    </submittedName>
</protein>
<evidence type="ECO:0000259" key="1">
    <source>
        <dbReference type="PROSITE" id="PS50846"/>
    </source>
</evidence>
<reference evidence="2 3" key="1">
    <citation type="submission" date="2019-01" db="EMBL/GenBank/DDBJ databases">
        <title>Genomic insights into a novel species Rhodoferax sp.</title>
        <authorList>
            <person name="Jin L."/>
        </authorList>
    </citation>
    <scope>NUCLEOTIDE SEQUENCE [LARGE SCALE GENOMIC DNA]</scope>
    <source>
        <strain evidence="2 3">CHu59-6-5</strain>
    </source>
</reference>
<dbReference type="SUPFAM" id="SSF55008">
    <property type="entry name" value="HMA, heavy metal-associated domain"/>
    <property type="match status" value="1"/>
</dbReference>
<organism evidence="2 3">
    <name type="scientific">Rhodoferax sediminis</name>
    <dbReference type="NCBI Taxonomy" id="2509614"/>
    <lineage>
        <taxon>Bacteria</taxon>
        <taxon>Pseudomonadati</taxon>
        <taxon>Pseudomonadota</taxon>
        <taxon>Betaproteobacteria</taxon>
        <taxon>Burkholderiales</taxon>
        <taxon>Comamonadaceae</taxon>
        <taxon>Rhodoferax</taxon>
    </lineage>
</organism>
<dbReference type="InterPro" id="IPR006121">
    <property type="entry name" value="HMA_dom"/>
</dbReference>
<feature type="domain" description="HMA" evidence="1">
    <location>
        <begin position="6"/>
        <end position="72"/>
    </location>
</feature>
<sequence>MFKSVTFEVIGDQHLNCEKCEQRVARLLTPLHGVRQVRAQALDQRIEVLFDTATVELSALAELLGEAGYQTRVVG</sequence>
<dbReference type="Proteomes" id="UP000316798">
    <property type="component" value="Chromosome"/>
</dbReference>
<dbReference type="PROSITE" id="PS50846">
    <property type="entry name" value="HMA_2"/>
    <property type="match status" value="1"/>
</dbReference>
<dbReference type="GO" id="GO:0046872">
    <property type="term" value="F:metal ion binding"/>
    <property type="evidence" value="ECO:0007669"/>
    <property type="project" value="InterPro"/>
</dbReference>
<dbReference type="Pfam" id="PF00403">
    <property type="entry name" value="HMA"/>
    <property type="match status" value="1"/>
</dbReference>
<dbReference type="RefSeq" id="WP_142817617.1">
    <property type="nucleotide sequence ID" value="NZ_CP035503.1"/>
</dbReference>
<proteinExistence type="predicted"/>
<dbReference type="AlphaFoldDB" id="A0A515D7P9"/>
<dbReference type="Gene3D" id="3.30.70.100">
    <property type="match status" value="1"/>
</dbReference>
<accession>A0A515D7P9</accession>
<evidence type="ECO:0000313" key="2">
    <source>
        <dbReference type="EMBL" id="QDL36444.1"/>
    </source>
</evidence>
<dbReference type="InterPro" id="IPR036163">
    <property type="entry name" value="HMA_dom_sf"/>
</dbReference>
<dbReference type="KEGG" id="rhf:EUB48_03370"/>
<dbReference type="OrthoDB" id="9813965at2"/>
<dbReference type="EMBL" id="CP035503">
    <property type="protein sequence ID" value="QDL36444.1"/>
    <property type="molecule type" value="Genomic_DNA"/>
</dbReference>
<evidence type="ECO:0000313" key="3">
    <source>
        <dbReference type="Proteomes" id="UP000316798"/>
    </source>
</evidence>
<name>A0A515D7P9_9BURK</name>
<gene>
    <name evidence="2" type="ORF">EUB48_03370</name>
</gene>
<keyword evidence="3" id="KW-1185">Reference proteome</keyword>
<dbReference type="CDD" id="cd00371">
    <property type="entry name" value="HMA"/>
    <property type="match status" value="1"/>
</dbReference>